<dbReference type="InParanoid" id="A0A0D0DCK2"/>
<organism evidence="3 4">
    <name type="scientific">Paxillus rubicundulus Ve08.2h10</name>
    <dbReference type="NCBI Taxonomy" id="930991"/>
    <lineage>
        <taxon>Eukaryota</taxon>
        <taxon>Fungi</taxon>
        <taxon>Dikarya</taxon>
        <taxon>Basidiomycota</taxon>
        <taxon>Agaricomycotina</taxon>
        <taxon>Agaricomycetes</taxon>
        <taxon>Agaricomycetidae</taxon>
        <taxon>Boletales</taxon>
        <taxon>Paxilineae</taxon>
        <taxon>Paxillaceae</taxon>
        <taxon>Paxillus</taxon>
    </lineage>
</organism>
<dbReference type="OrthoDB" id="18412at2759"/>
<feature type="domain" description="HIT-type" evidence="2">
    <location>
        <begin position="19"/>
        <end position="52"/>
    </location>
</feature>
<dbReference type="EMBL" id="KN826604">
    <property type="protein sequence ID" value="KIK78404.1"/>
    <property type="molecule type" value="Genomic_DNA"/>
</dbReference>
<gene>
    <name evidence="3" type="ORF">PAXRUDRAFT_164131</name>
</gene>
<reference evidence="3 4" key="1">
    <citation type="submission" date="2014-04" db="EMBL/GenBank/DDBJ databases">
        <authorList>
            <consortium name="DOE Joint Genome Institute"/>
            <person name="Kuo A."/>
            <person name="Kohler A."/>
            <person name="Jargeat P."/>
            <person name="Nagy L.G."/>
            <person name="Floudas D."/>
            <person name="Copeland A."/>
            <person name="Barry K.W."/>
            <person name="Cichocki N."/>
            <person name="Veneault-Fourrey C."/>
            <person name="LaButti K."/>
            <person name="Lindquist E.A."/>
            <person name="Lipzen A."/>
            <person name="Lundell T."/>
            <person name="Morin E."/>
            <person name="Murat C."/>
            <person name="Sun H."/>
            <person name="Tunlid A."/>
            <person name="Henrissat B."/>
            <person name="Grigoriev I.V."/>
            <person name="Hibbett D.S."/>
            <person name="Martin F."/>
            <person name="Nordberg H.P."/>
            <person name="Cantor M.N."/>
            <person name="Hua S.X."/>
        </authorList>
    </citation>
    <scope>NUCLEOTIDE SEQUENCE [LARGE SCALE GENOMIC DNA]</scope>
    <source>
        <strain evidence="3 4">Ve08.2h10</strain>
    </source>
</reference>
<dbReference type="InterPro" id="IPR007529">
    <property type="entry name" value="Znf_HIT"/>
</dbReference>
<reference evidence="4" key="2">
    <citation type="submission" date="2015-01" db="EMBL/GenBank/DDBJ databases">
        <title>Evolutionary Origins and Diversification of the Mycorrhizal Mutualists.</title>
        <authorList>
            <consortium name="DOE Joint Genome Institute"/>
            <consortium name="Mycorrhizal Genomics Consortium"/>
            <person name="Kohler A."/>
            <person name="Kuo A."/>
            <person name="Nagy L.G."/>
            <person name="Floudas D."/>
            <person name="Copeland A."/>
            <person name="Barry K.W."/>
            <person name="Cichocki N."/>
            <person name="Veneault-Fourrey C."/>
            <person name="LaButti K."/>
            <person name="Lindquist E.A."/>
            <person name="Lipzen A."/>
            <person name="Lundell T."/>
            <person name="Morin E."/>
            <person name="Murat C."/>
            <person name="Riley R."/>
            <person name="Ohm R."/>
            <person name="Sun H."/>
            <person name="Tunlid A."/>
            <person name="Henrissat B."/>
            <person name="Grigoriev I.V."/>
            <person name="Hibbett D.S."/>
            <person name="Martin F."/>
        </authorList>
    </citation>
    <scope>NUCLEOTIDE SEQUENCE [LARGE SCALE GENOMIC DNA]</scope>
    <source>
        <strain evidence="4">Ve08.2h10</strain>
    </source>
</reference>
<dbReference type="Proteomes" id="UP000054538">
    <property type="component" value="Unassembled WGS sequence"/>
</dbReference>
<name>A0A0D0DCK2_9AGAM</name>
<evidence type="ECO:0000313" key="3">
    <source>
        <dbReference type="EMBL" id="KIK78404.1"/>
    </source>
</evidence>
<keyword evidence="1" id="KW-0863">Zinc-finger</keyword>
<dbReference type="CDD" id="cd23024">
    <property type="entry name" value="zf-HIT_ZNHIT2-3"/>
    <property type="match status" value="1"/>
</dbReference>
<dbReference type="PANTHER" id="PTHR15555:SF0">
    <property type="entry name" value="ZINC FINGER HIT DOMAIN-CONTAINING PROTEIN 2"/>
    <property type="match status" value="1"/>
</dbReference>
<dbReference type="GO" id="GO:0008270">
    <property type="term" value="F:zinc ion binding"/>
    <property type="evidence" value="ECO:0007669"/>
    <property type="project" value="UniProtKB-UniRule"/>
</dbReference>
<dbReference type="PROSITE" id="PS51083">
    <property type="entry name" value="ZF_HIT"/>
    <property type="match status" value="1"/>
</dbReference>
<dbReference type="SUPFAM" id="SSF144232">
    <property type="entry name" value="HIT/MYND zinc finger-like"/>
    <property type="match status" value="1"/>
</dbReference>
<protein>
    <recommendedName>
        <fullName evidence="2">HIT-type domain-containing protein</fullName>
    </recommendedName>
</protein>
<keyword evidence="1" id="KW-0479">Metal-binding</keyword>
<evidence type="ECO:0000256" key="1">
    <source>
        <dbReference type="PROSITE-ProRule" id="PRU00453"/>
    </source>
</evidence>
<accession>A0A0D0DCK2</accession>
<sequence length="424" mass="47323">MCVLSIVFHPSTFSVGDPSLSCRRQFSRYTCPSCNVAYCSLTCFRSEVHSQCSETFYRKEIVTGINTGSSKMVEERVYMLEVLKRIEEQSAEADVVPLRGSDEEDEDEDDLARRLAGMDVSAASADDLLAVLTTEERDKFFMAVEDPSSELAQRLLASAELHKTRQEPWWEAPSVSEDSSLLTRVRYGHKPDLMEVPANLIKPGGTSLLYNICAVLLAYTYTTRRLAMSPLSSTTNDPLDQNEAHRILSQAVPFITHQKSKILHVSLSDSVTAFWSRLDPGNINARTMVVLLEDVAKLLRPWRVALAEHRLETGQGMSALNADHPSTTTILAVSDIVSLFNLTTESSAVSPQHSHVAMKLTFYAAHLLSTPPLLLHALADEVYLHAKRVEKEVERIERPVSIARLRGRCRSDSKSKRKGIEEMS</sequence>
<proteinExistence type="predicted"/>
<keyword evidence="4" id="KW-1185">Reference proteome</keyword>
<keyword evidence="1" id="KW-0862">Zinc</keyword>
<evidence type="ECO:0000259" key="2">
    <source>
        <dbReference type="PROSITE" id="PS51083"/>
    </source>
</evidence>
<dbReference type="Gene3D" id="3.30.60.190">
    <property type="match status" value="1"/>
</dbReference>
<dbReference type="InterPro" id="IPR039646">
    <property type="entry name" value="ZNHIT2"/>
</dbReference>
<dbReference type="AlphaFoldDB" id="A0A0D0DCK2"/>
<dbReference type="PANTHER" id="PTHR15555">
    <property type="entry name" value="ZINC FINGER HIT DOMAIN CONTAINING PROTEIN 2 PROTEIN FON -RELATED"/>
    <property type="match status" value="1"/>
</dbReference>
<dbReference type="STRING" id="930991.A0A0D0DCK2"/>
<evidence type="ECO:0000313" key="4">
    <source>
        <dbReference type="Proteomes" id="UP000054538"/>
    </source>
</evidence>
<dbReference type="Pfam" id="PF04438">
    <property type="entry name" value="zf-HIT"/>
    <property type="match status" value="1"/>
</dbReference>
<dbReference type="HOGENOM" id="CLU_041572_0_0_1"/>